<dbReference type="SUPFAM" id="SSF53448">
    <property type="entry name" value="Nucleotide-diphospho-sugar transferases"/>
    <property type="match status" value="1"/>
</dbReference>
<dbReference type="PANTHER" id="PTHR48090">
    <property type="entry name" value="UNDECAPRENYL-PHOSPHATE 4-DEOXY-4-FORMAMIDO-L-ARABINOSE TRANSFERASE-RELATED"/>
    <property type="match status" value="1"/>
</dbReference>
<dbReference type="Pfam" id="PF00535">
    <property type="entry name" value="Glycos_transf_2"/>
    <property type="match status" value="1"/>
</dbReference>
<dbReference type="GO" id="GO:0016740">
    <property type="term" value="F:transferase activity"/>
    <property type="evidence" value="ECO:0007669"/>
    <property type="project" value="UniProtKB-KW"/>
</dbReference>
<name>A0A494XF12_9BURK</name>
<accession>A0A494XF12</accession>
<evidence type="ECO:0000259" key="1">
    <source>
        <dbReference type="Pfam" id="PF00535"/>
    </source>
</evidence>
<organism evidence="2 3">
    <name type="scientific">Pararobbsia silviterrae</name>
    <dbReference type="NCBI Taxonomy" id="1792498"/>
    <lineage>
        <taxon>Bacteria</taxon>
        <taxon>Pseudomonadati</taxon>
        <taxon>Pseudomonadota</taxon>
        <taxon>Betaproteobacteria</taxon>
        <taxon>Burkholderiales</taxon>
        <taxon>Burkholderiaceae</taxon>
        <taxon>Pararobbsia</taxon>
    </lineage>
</organism>
<keyword evidence="3" id="KW-1185">Reference proteome</keyword>
<dbReference type="Gene3D" id="3.90.550.10">
    <property type="entry name" value="Spore Coat Polysaccharide Biosynthesis Protein SpsA, Chain A"/>
    <property type="match status" value="1"/>
</dbReference>
<protein>
    <submittedName>
        <fullName evidence="2">Glycosyltransferase family 2 protein</fullName>
    </submittedName>
</protein>
<dbReference type="Proteomes" id="UP000270342">
    <property type="component" value="Unassembled WGS sequence"/>
</dbReference>
<dbReference type="InterPro" id="IPR029044">
    <property type="entry name" value="Nucleotide-diphossugar_trans"/>
</dbReference>
<dbReference type="AlphaFoldDB" id="A0A494XF12"/>
<dbReference type="CDD" id="cd04179">
    <property type="entry name" value="DPM_DPG-synthase_like"/>
    <property type="match status" value="1"/>
</dbReference>
<reference evidence="2 3" key="1">
    <citation type="submission" date="2018-10" db="EMBL/GenBank/DDBJ databases">
        <title>Robbsia sp. DHC34, isolated from soil.</title>
        <authorList>
            <person name="Gao Z.-H."/>
            <person name="Qiu L.-H."/>
        </authorList>
    </citation>
    <scope>NUCLEOTIDE SEQUENCE [LARGE SCALE GENOMIC DNA]</scope>
    <source>
        <strain evidence="2 3">DHC34</strain>
    </source>
</reference>
<comment type="caution">
    <text evidence="2">The sequence shown here is derived from an EMBL/GenBank/DDBJ whole genome shotgun (WGS) entry which is preliminary data.</text>
</comment>
<dbReference type="EMBL" id="RBZU01000014">
    <property type="protein sequence ID" value="RKP46684.1"/>
    <property type="molecule type" value="Genomic_DNA"/>
</dbReference>
<gene>
    <name evidence="2" type="ORF">D7S86_24160</name>
</gene>
<evidence type="ECO:0000313" key="3">
    <source>
        <dbReference type="Proteomes" id="UP000270342"/>
    </source>
</evidence>
<dbReference type="InterPro" id="IPR050256">
    <property type="entry name" value="Glycosyltransferase_2"/>
</dbReference>
<dbReference type="OrthoDB" id="9808633at2"/>
<proteinExistence type="predicted"/>
<dbReference type="RefSeq" id="WP_121090376.1">
    <property type="nucleotide sequence ID" value="NZ_RBZU01000014.1"/>
</dbReference>
<feature type="domain" description="Glycosyltransferase 2-like" evidence="1">
    <location>
        <begin position="22"/>
        <end position="149"/>
    </location>
</feature>
<evidence type="ECO:0000313" key="2">
    <source>
        <dbReference type="EMBL" id="RKP46684.1"/>
    </source>
</evidence>
<keyword evidence="2" id="KW-0808">Transferase</keyword>
<dbReference type="PANTHER" id="PTHR48090:SF7">
    <property type="entry name" value="RFBJ PROTEIN"/>
    <property type="match status" value="1"/>
</dbReference>
<dbReference type="InterPro" id="IPR001173">
    <property type="entry name" value="Glyco_trans_2-like"/>
</dbReference>
<sequence length="271" mass="30380">MSATAERIFSDACDVCSTTHLVLIPSYNPGPKVFDTVREARRRWHPVWVVVDGSTDGTAAQLEAMAREDDGLRVVVLPRNGGKGAAVLHGADLAAAAGYTHVLTMDSDGQHPAALIPDFMRASGHAPDTMVLGRPVFDRSAPLERVLFRKLSNGMTDLETLWAGIGDSLYGFRVYPVEPLRRVMRESRAMRRFDFDPEVAVRLCWRGVKPIQIAAPVRYFRADEGGVSHFRYVRDNWLLLRMHLRLVGGFVIRLPQLLERRHAQRQTRATP</sequence>